<evidence type="ECO:0000256" key="5">
    <source>
        <dbReference type="ARBA" id="ARBA00023098"/>
    </source>
</evidence>
<dbReference type="Gene3D" id="3.40.50.620">
    <property type="entry name" value="HUPs"/>
    <property type="match status" value="1"/>
</dbReference>
<keyword evidence="12" id="KW-1185">Reference proteome</keyword>
<evidence type="ECO:0000313" key="12">
    <source>
        <dbReference type="Proteomes" id="UP000310189"/>
    </source>
</evidence>
<keyword evidence="3" id="KW-0808">Transferase</keyword>
<dbReference type="InterPro" id="IPR004821">
    <property type="entry name" value="Cyt_trans-like"/>
</dbReference>
<dbReference type="GO" id="GO:0031210">
    <property type="term" value="F:phosphatidylcholine binding"/>
    <property type="evidence" value="ECO:0007669"/>
    <property type="project" value="TreeGrafter"/>
</dbReference>
<comment type="similarity">
    <text evidence="1">Belongs to the cytidylyltransferase family.</text>
</comment>
<dbReference type="Proteomes" id="UP000310189">
    <property type="component" value="Unassembled WGS sequence"/>
</dbReference>
<dbReference type="InterPro" id="IPR045049">
    <property type="entry name" value="Pcy1-like"/>
</dbReference>
<evidence type="ECO:0000256" key="8">
    <source>
        <dbReference type="ARBA" id="ARBA00026101"/>
    </source>
</evidence>
<gene>
    <name evidence="11" type="ORF">E3P99_03513</name>
</gene>
<feature type="compositionally biased region" description="Polar residues" evidence="9">
    <location>
        <begin position="56"/>
        <end position="106"/>
    </location>
</feature>
<dbReference type="InterPro" id="IPR014729">
    <property type="entry name" value="Rossmann-like_a/b/a_fold"/>
</dbReference>
<evidence type="ECO:0000259" key="10">
    <source>
        <dbReference type="Pfam" id="PF01467"/>
    </source>
</evidence>
<dbReference type="PANTHER" id="PTHR10739">
    <property type="entry name" value="CYTIDYLYLTRANSFERASE"/>
    <property type="match status" value="1"/>
</dbReference>
<name>A0A4T0FF49_9BASI</name>
<dbReference type="Pfam" id="PF01467">
    <property type="entry name" value="CTP_transf_like"/>
    <property type="match status" value="1"/>
</dbReference>
<reference evidence="11 12" key="1">
    <citation type="submission" date="2019-03" db="EMBL/GenBank/DDBJ databases">
        <title>Sequencing 23 genomes of Wallemia ichthyophaga.</title>
        <authorList>
            <person name="Gostincar C."/>
        </authorList>
    </citation>
    <scope>NUCLEOTIDE SEQUENCE [LARGE SCALE GENOMIC DNA]</scope>
    <source>
        <strain evidence="11 12">EXF-5753</strain>
    </source>
</reference>
<dbReference type="PANTHER" id="PTHR10739:SF13">
    <property type="entry name" value="CHOLINE-PHOSPHATE CYTIDYLYLTRANSFERASE"/>
    <property type="match status" value="1"/>
</dbReference>
<comment type="caution">
    <text evidence="11">The sequence shown here is derived from an EMBL/GenBank/DDBJ whole genome shotgun (WGS) entry which is preliminary data.</text>
</comment>
<dbReference type="SUPFAM" id="SSF52374">
    <property type="entry name" value="Nucleotidylyl transferase"/>
    <property type="match status" value="1"/>
</dbReference>
<dbReference type="AlphaFoldDB" id="A0A4T0FF49"/>
<keyword evidence="7" id="KW-1208">Phospholipid metabolism</keyword>
<evidence type="ECO:0000256" key="3">
    <source>
        <dbReference type="ARBA" id="ARBA00022679"/>
    </source>
</evidence>
<dbReference type="NCBIfam" id="TIGR00125">
    <property type="entry name" value="cyt_tran_rel"/>
    <property type="match status" value="1"/>
</dbReference>
<dbReference type="InterPro" id="IPR041723">
    <property type="entry name" value="CCT"/>
</dbReference>
<feature type="domain" description="Cytidyltransferase-like" evidence="10">
    <location>
        <begin position="134"/>
        <end position="260"/>
    </location>
</feature>
<dbReference type="GO" id="GO:0005635">
    <property type="term" value="C:nuclear envelope"/>
    <property type="evidence" value="ECO:0007669"/>
    <property type="project" value="TreeGrafter"/>
</dbReference>
<dbReference type="EC" id="2.7.7.15" evidence="8"/>
<sequence length="289" mass="32347">MNRKRGQPEAIISSSRDGSEEDNDLDPLSSSDYEPVPKHLQAHSQLSLDESEQFKKTPSLSKKVVDSQTYDGDVESSATANVDSGTPITPTEQQKQSDQFADQSTSNFTPQSIQHYVQSHLSITPPANRPIRIYADGVYDLFHVGHSLQLRQAKLSFDNVHLIVGVCSASTCQSHKSKPVLSDFERAESVRNCRWVDEVIEDAPWVIDQAFMDHHKIDFVAHDGEPYVAQGHEDVYAFVKAQGRFVPTRRTTGISTSDLLARILKQYKSGQFDKKLIKINQADLCSSNR</sequence>
<keyword evidence="4" id="KW-0548">Nucleotidyltransferase</keyword>
<proteinExistence type="inferred from homology"/>
<evidence type="ECO:0000256" key="7">
    <source>
        <dbReference type="ARBA" id="ARBA00023264"/>
    </source>
</evidence>
<keyword evidence="5" id="KW-0443">Lipid metabolism</keyword>
<accession>A0A4T0FF49</accession>
<dbReference type="EMBL" id="SPNW01000071">
    <property type="protein sequence ID" value="TIA86937.1"/>
    <property type="molecule type" value="Genomic_DNA"/>
</dbReference>
<dbReference type="CDD" id="cd02174">
    <property type="entry name" value="CCT"/>
    <property type="match status" value="1"/>
</dbReference>
<keyword evidence="6" id="KW-0594">Phospholipid biosynthesis</keyword>
<organism evidence="11 12">
    <name type="scientific">Wallemia hederae</name>
    <dbReference type="NCBI Taxonomy" id="1540922"/>
    <lineage>
        <taxon>Eukaryota</taxon>
        <taxon>Fungi</taxon>
        <taxon>Dikarya</taxon>
        <taxon>Basidiomycota</taxon>
        <taxon>Wallemiomycotina</taxon>
        <taxon>Wallemiomycetes</taxon>
        <taxon>Wallemiales</taxon>
        <taxon>Wallemiaceae</taxon>
        <taxon>Wallemia</taxon>
    </lineage>
</organism>
<dbReference type="GO" id="GO:0004105">
    <property type="term" value="F:choline-phosphate cytidylyltransferase activity"/>
    <property type="evidence" value="ECO:0007669"/>
    <property type="project" value="UniProtKB-EC"/>
</dbReference>
<evidence type="ECO:0000256" key="2">
    <source>
        <dbReference type="ARBA" id="ARBA00022516"/>
    </source>
</evidence>
<dbReference type="OrthoDB" id="17102at2759"/>
<protein>
    <recommendedName>
        <fullName evidence="8">choline-phosphate cytidylyltransferase</fullName>
        <ecNumber evidence="8">2.7.7.15</ecNumber>
    </recommendedName>
</protein>
<feature type="region of interest" description="Disordered" evidence="9">
    <location>
        <begin position="1"/>
        <end position="106"/>
    </location>
</feature>
<evidence type="ECO:0000313" key="11">
    <source>
        <dbReference type="EMBL" id="TIA86937.1"/>
    </source>
</evidence>
<evidence type="ECO:0000256" key="4">
    <source>
        <dbReference type="ARBA" id="ARBA00022695"/>
    </source>
</evidence>
<evidence type="ECO:0000256" key="1">
    <source>
        <dbReference type="ARBA" id="ARBA00010101"/>
    </source>
</evidence>
<evidence type="ECO:0000256" key="6">
    <source>
        <dbReference type="ARBA" id="ARBA00023209"/>
    </source>
</evidence>
<evidence type="ECO:0000256" key="9">
    <source>
        <dbReference type="SAM" id="MobiDB-lite"/>
    </source>
</evidence>
<keyword evidence="2" id="KW-0444">Lipid biosynthesis</keyword>